<keyword evidence="3" id="KW-1185">Reference proteome</keyword>
<dbReference type="EMBL" id="CACVBS010000069">
    <property type="protein sequence ID" value="CAA7268678.1"/>
    <property type="molecule type" value="Genomic_DNA"/>
</dbReference>
<dbReference type="SUPFAM" id="SSF81383">
    <property type="entry name" value="F-box domain"/>
    <property type="match status" value="1"/>
</dbReference>
<organism evidence="2 3">
    <name type="scientific">Cyclocybe aegerita</name>
    <name type="common">Black poplar mushroom</name>
    <name type="synonym">Agrocybe aegerita</name>
    <dbReference type="NCBI Taxonomy" id="1973307"/>
    <lineage>
        <taxon>Eukaryota</taxon>
        <taxon>Fungi</taxon>
        <taxon>Dikarya</taxon>
        <taxon>Basidiomycota</taxon>
        <taxon>Agaricomycotina</taxon>
        <taxon>Agaricomycetes</taxon>
        <taxon>Agaricomycetidae</taxon>
        <taxon>Agaricales</taxon>
        <taxon>Agaricineae</taxon>
        <taxon>Bolbitiaceae</taxon>
        <taxon>Cyclocybe</taxon>
    </lineage>
</organism>
<dbReference type="InterPro" id="IPR001810">
    <property type="entry name" value="F-box_dom"/>
</dbReference>
<dbReference type="InterPro" id="IPR036047">
    <property type="entry name" value="F-box-like_dom_sf"/>
</dbReference>
<reference evidence="2 3" key="1">
    <citation type="submission" date="2020-01" db="EMBL/GenBank/DDBJ databases">
        <authorList>
            <person name="Gupta K D."/>
        </authorList>
    </citation>
    <scope>NUCLEOTIDE SEQUENCE [LARGE SCALE GENOMIC DNA]</scope>
</reference>
<protein>
    <recommendedName>
        <fullName evidence="1">F-box domain-containing protein</fullName>
    </recommendedName>
</protein>
<dbReference type="Proteomes" id="UP000467700">
    <property type="component" value="Unassembled WGS sequence"/>
</dbReference>
<dbReference type="OrthoDB" id="3053652at2759"/>
<dbReference type="AlphaFoldDB" id="A0A8S0WAJ0"/>
<dbReference type="Gene3D" id="1.20.1280.50">
    <property type="match status" value="1"/>
</dbReference>
<comment type="caution">
    <text evidence="2">The sequence shown here is derived from an EMBL/GenBank/DDBJ whole genome shotgun (WGS) entry which is preliminary data.</text>
</comment>
<name>A0A8S0WAJ0_CYCAE</name>
<gene>
    <name evidence="2" type="ORF">AAE3_LOCUS10936</name>
</gene>
<evidence type="ECO:0000313" key="3">
    <source>
        <dbReference type="Proteomes" id="UP000467700"/>
    </source>
</evidence>
<evidence type="ECO:0000259" key="1">
    <source>
        <dbReference type="Pfam" id="PF12937"/>
    </source>
</evidence>
<proteinExistence type="predicted"/>
<evidence type="ECO:0000313" key="2">
    <source>
        <dbReference type="EMBL" id="CAA7268678.1"/>
    </source>
</evidence>
<sequence length="634" mass="72281">MDLTLSQALNSLDPVAPQVPEGDLPTRLHTVSTTQEPLDIDALARTLCGVLRSGDMEHSMTELDQLDSQLIVALADIRSKRNKFVPANLLPPEALSRVFECLQTPILDSPYSLPCSIHQWMAVARVCRYWRNTALSYPHLWSHIYIRHPFDDIARMHIKYSAQAPIKVYLPSASAYCRSINSDYDEEPDEYPVETDLISAIALHPERVRELHVDYRFLAQEFPSPLFLLPFPNLESLSIFTEWQDIHAPYLPPLYASDVSPRLTKVLFGNPRMWCLDSFANLTHISWYKQLVAERPQLARFLDALAASPMLEELVLNDAGPDILPDQVGPVPGLPVVDLPCLQRLEVGDWNRIDRPVSVLLSHLKIPRHTTRYFWGDHLQPPAQLLKNFNSDDSETIHEDIRRVFITGTAGRADRNQLMGVEGQVLHLVGHIEYSEYLTLFTDHAFPNVVEFVLCPGPGRAMLPNDLREIFNNLPHLSTFTFTDSQQNVESIALGLGLLNNSTSEGSTRTPVPAPLLTKINLYHDHDMSYNYYASPQPRKILPIVLLAQQRAQMGHPIKEFRIEDAPSEEASRKDLIEILRQHVERVEEITQVERYNEADHLWIQVWQDIRLAWPILRRTLPGRAISPFPHSPM</sequence>
<dbReference type="Pfam" id="PF12937">
    <property type="entry name" value="F-box-like"/>
    <property type="match status" value="1"/>
</dbReference>
<accession>A0A8S0WAJ0</accession>
<feature type="domain" description="F-box" evidence="1">
    <location>
        <begin position="89"/>
        <end position="147"/>
    </location>
</feature>